<dbReference type="Pfam" id="PF00455">
    <property type="entry name" value="DeoRC"/>
    <property type="match status" value="1"/>
</dbReference>
<dbReference type="Proteomes" id="UP000886597">
    <property type="component" value="Unassembled WGS sequence"/>
</dbReference>
<evidence type="ECO:0000313" key="7">
    <source>
        <dbReference type="Proteomes" id="UP000886607"/>
    </source>
</evidence>
<dbReference type="KEGG" id="tkr:C7K43_01575"/>
<name>A0AAN4RLP6_9ENTE</name>
<dbReference type="RefSeq" id="WP_124005239.1">
    <property type="nucleotide sequence ID" value="NZ_BJYN01000007.1"/>
</dbReference>
<evidence type="ECO:0000259" key="3">
    <source>
        <dbReference type="PROSITE" id="PS51000"/>
    </source>
</evidence>
<dbReference type="Pfam" id="PF08220">
    <property type="entry name" value="HTH_DeoR"/>
    <property type="match status" value="1"/>
</dbReference>
<keyword evidence="7" id="KW-1185">Reference proteome</keyword>
<dbReference type="GO" id="GO:0003700">
    <property type="term" value="F:DNA-binding transcription factor activity"/>
    <property type="evidence" value="ECO:0007669"/>
    <property type="project" value="InterPro"/>
</dbReference>
<accession>A0AAN4RLP6</accession>
<dbReference type="InterPro" id="IPR014036">
    <property type="entry name" value="DeoR-like_C"/>
</dbReference>
<evidence type="ECO:0000313" key="4">
    <source>
        <dbReference type="EMBL" id="GEQ49132.1"/>
    </source>
</evidence>
<protein>
    <submittedName>
        <fullName evidence="5">DeoR family transcriptional regulator</fullName>
    </submittedName>
</protein>
<comment type="caution">
    <text evidence="5">The sequence shown here is derived from an EMBL/GenBank/DDBJ whole genome shotgun (WGS) entry which is preliminary data.</text>
</comment>
<dbReference type="SUPFAM" id="SSF100950">
    <property type="entry name" value="NagB/RpiA/CoA transferase-like"/>
    <property type="match status" value="1"/>
</dbReference>
<dbReference type="AlphaFoldDB" id="A0AAN4RLP6"/>
<dbReference type="InterPro" id="IPR037171">
    <property type="entry name" value="NagB/RpiA_transferase-like"/>
</dbReference>
<dbReference type="PANTHER" id="PTHR30363">
    <property type="entry name" value="HTH-TYPE TRANSCRIPTIONAL REGULATOR SRLR-RELATED"/>
    <property type="match status" value="1"/>
</dbReference>
<dbReference type="Proteomes" id="UP000886607">
    <property type="component" value="Unassembled WGS sequence"/>
</dbReference>
<reference evidence="5" key="1">
    <citation type="submission" date="2019-08" db="EMBL/GenBank/DDBJ databases">
        <authorList>
            <person name="Ishikawa M."/>
            <person name="Suzuki T."/>
            <person name="Matsutani M."/>
        </authorList>
    </citation>
    <scope>NUCLEOTIDE SEQUENCE</scope>
    <source>
        <strain evidence="5">7C1</strain>
        <strain evidence="4">8C4</strain>
    </source>
</reference>
<evidence type="ECO:0000256" key="1">
    <source>
        <dbReference type="ARBA" id="ARBA00023015"/>
    </source>
</evidence>
<proteinExistence type="predicted"/>
<sequence>MIPYERQEKILEELNKEELLKIEELQQVIPNASMSTLRRDLKELEKRGKIVMLTGGAVKVSSPTVELSIATKQSLHSKEKEMIAEIAEKLINNGDVIYLDSGSTCTALLNKIIYKKITIITTNAGVLSAPTDIEADIIVLGGRYNPNISSLNGPLTDNNIQDFYFDKSFLGANGIDSTRGVSTPNLVEANKKRYVINNSKKSFLLCDSSKFHASSTVRAFDLNEVTLIANQYDEDLAKQTELMYPSHSK</sequence>
<gene>
    <name evidence="5" type="primary">DeoR_1</name>
    <name evidence="4" type="ORF">TK11N_09840</name>
    <name evidence="5" type="ORF">TK2N_10540</name>
</gene>
<evidence type="ECO:0000313" key="5">
    <source>
        <dbReference type="EMBL" id="GEQ54210.1"/>
    </source>
</evidence>
<evidence type="ECO:0000256" key="2">
    <source>
        <dbReference type="ARBA" id="ARBA00023163"/>
    </source>
</evidence>
<keyword evidence="1" id="KW-0805">Transcription regulation</keyword>
<dbReference type="PANTHER" id="PTHR30363:SF44">
    <property type="entry name" value="AGA OPERON TRANSCRIPTIONAL REPRESSOR-RELATED"/>
    <property type="match status" value="1"/>
</dbReference>
<dbReference type="InterPro" id="IPR001034">
    <property type="entry name" value="DeoR_HTH"/>
</dbReference>
<dbReference type="GeneID" id="69984627"/>
<dbReference type="SUPFAM" id="SSF46785">
    <property type="entry name" value="Winged helix' DNA-binding domain"/>
    <property type="match status" value="1"/>
</dbReference>
<dbReference type="Gene3D" id="3.40.50.1360">
    <property type="match status" value="1"/>
</dbReference>
<dbReference type="PROSITE" id="PS51000">
    <property type="entry name" value="HTH_DEOR_2"/>
    <property type="match status" value="1"/>
</dbReference>
<dbReference type="SMART" id="SM00420">
    <property type="entry name" value="HTH_DEOR"/>
    <property type="match status" value="1"/>
</dbReference>
<keyword evidence="2" id="KW-0804">Transcription</keyword>
<dbReference type="SMART" id="SM01134">
    <property type="entry name" value="DeoRC"/>
    <property type="match status" value="1"/>
</dbReference>
<reference evidence="5" key="2">
    <citation type="journal article" date="2020" name="Int. Dairy J.">
        <title>Lactic acid bacterial diversity in Brie cheese focusing on salt concentration and pH of isolation medium and characterisation of halophilic and alkaliphilic lactic acid bacterial isolates.</title>
        <authorList>
            <person name="Unno R."/>
            <person name="Matsutani M."/>
            <person name="Suzuki T."/>
            <person name="Kodama K."/>
            <person name="Matsushita H."/>
            <person name="Yamasato K."/>
            <person name="Koizumi Y."/>
            <person name="Ishikawa M."/>
        </authorList>
    </citation>
    <scope>NUCLEOTIDE SEQUENCE</scope>
    <source>
        <strain evidence="5">7C1</strain>
        <strain evidence="4">8C4</strain>
    </source>
</reference>
<dbReference type="InterPro" id="IPR050313">
    <property type="entry name" value="Carb_Metab_HTH_regulators"/>
</dbReference>
<organism evidence="5 6">
    <name type="scientific">Tetragenococcus koreensis</name>
    <dbReference type="NCBI Taxonomy" id="290335"/>
    <lineage>
        <taxon>Bacteria</taxon>
        <taxon>Bacillati</taxon>
        <taxon>Bacillota</taxon>
        <taxon>Bacilli</taxon>
        <taxon>Lactobacillales</taxon>
        <taxon>Enterococcaceae</taxon>
        <taxon>Tetragenococcus</taxon>
    </lineage>
</organism>
<dbReference type="EMBL" id="BKBO01000012">
    <property type="protein sequence ID" value="GEQ49132.1"/>
    <property type="molecule type" value="Genomic_DNA"/>
</dbReference>
<evidence type="ECO:0000313" key="6">
    <source>
        <dbReference type="Proteomes" id="UP000886597"/>
    </source>
</evidence>
<dbReference type="InterPro" id="IPR036390">
    <property type="entry name" value="WH_DNA-bd_sf"/>
</dbReference>
<dbReference type="EMBL" id="BKBQ01000013">
    <property type="protein sequence ID" value="GEQ54210.1"/>
    <property type="molecule type" value="Genomic_DNA"/>
</dbReference>
<feature type="domain" description="HTH deoR-type" evidence="3">
    <location>
        <begin position="3"/>
        <end position="59"/>
    </location>
</feature>